<reference evidence="5 6" key="1">
    <citation type="submission" date="2018-11" db="EMBL/GenBank/DDBJ databases">
        <authorList>
            <consortium name="Pathogen Informatics"/>
        </authorList>
    </citation>
    <scope>NUCLEOTIDE SEQUENCE [LARGE SCALE GENOMIC DNA]</scope>
</reference>
<keyword evidence="1 3" id="KW-0853">WD repeat</keyword>
<dbReference type="InterPro" id="IPR001680">
    <property type="entry name" value="WD40_rpt"/>
</dbReference>
<dbReference type="GO" id="GO:0003723">
    <property type="term" value="F:RNA binding"/>
    <property type="evidence" value="ECO:0007669"/>
    <property type="project" value="TreeGrafter"/>
</dbReference>
<gene>
    <name evidence="5" type="ORF">CGOC_LOCUS9464</name>
</gene>
<dbReference type="InterPro" id="IPR052234">
    <property type="entry name" value="U5_snRNP_Component"/>
</dbReference>
<name>A0A3P7MKH6_CYLGO</name>
<proteinExistence type="predicted"/>
<dbReference type="InterPro" id="IPR045864">
    <property type="entry name" value="aa-tRNA-synth_II/BPL/LPL"/>
</dbReference>
<protein>
    <recommendedName>
        <fullName evidence="4">BPL/LPL catalytic domain-containing protein</fullName>
    </recommendedName>
</protein>
<evidence type="ECO:0000313" key="6">
    <source>
        <dbReference type="Proteomes" id="UP000271889"/>
    </source>
</evidence>
<evidence type="ECO:0000256" key="1">
    <source>
        <dbReference type="ARBA" id="ARBA00022574"/>
    </source>
</evidence>
<dbReference type="InterPro" id="IPR004143">
    <property type="entry name" value="BPL_LPL_catalytic"/>
</dbReference>
<dbReference type="SMART" id="SM00320">
    <property type="entry name" value="WD40"/>
    <property type="match status" value="3"/>
</dbReference>
<dbReference type="InterPro" id="IPR019775">
    <property type="entry name" value="WD40_repeat_CS"/>
</dbReference>
<dbReference type="InterPro" id="IPR015943">
    <property type="entry name" value="WD40/YVTN_repeat-like_dom_sf"/>
</dbReference>
<dbReference type="SUPFAM" id="SSF50978">
    <property type="entry name" value="WD40 repeat-like"/>
    <property type="match status" value="1"/>
</dbReference>
<evidence type="ECO:0000259" key="4">
    <source>
        <dbReference type="PROSITE" id="PS51733"/>
    </source>
</evidence>
<dbReference type="OrthoDB" id="1068471at2759"/>
<keyword evidence="2" id="KW-0677">Repeat</keyword>
<dbReference type="CDD" id="cd16443">
    <property type="entry name" value="LplA"/>
    <property type="match status" value="1"/>
</dbReference>
<accession>A0A3P7MKH6</accession>
<dbReference type="Pfam" id="PF21948">
    <property type="entry name" value="LplA-B_cat"/>
    <property type="match status" value="1"/>
</dbReference>
<dbReference type="AlphaFoldDB" id="A0A3P7MKH6"/>
<dbReference type="PROSITE" id="PS50294">
    <property type="entry name" value="WD_REPEATS_REGION"/>
    <property type="match status" value="1"/>
</dbReference>
<dbReference type="GO" id="GO:0071013">
    <property type="term" value="C:catalytic step 2 spliceosome"/>
    <property type="evidence" value="ECO:0007669"/>
    <property type="project" value="TreeGrafter"/>
</dbReference>
<dbReference type="SUPFAM" id="SSF55681">
    <property type="entry name" value="Class II aaRS and biotin synthetases"/>
    <property type="match status" value="1"/>
</dbReference>
<dbReference type="Gene3D" id="2.130.10.10">
    <property type="entry name" value="YVTN repeat-like/Quinoprotein amine dehydrogenase"/>
    <property type="match status" value="1"/>
</dbReference>
<evidence type="ECO:0000256" key="2">
    <source>
        <dbReference type="ARBA" id="ARBA00022737"/>
    </source>
</evidence>
<keyword evidence="6" id="KW-1185">Reference proteome</keyword>
<dbReference type="Proteomes" id="UP000271889">
    <property type="component" value="Unassembled WGS sequence"/>
</dbReference>
<dbReference type="Pfam" id="PF00400">
    <property type="entry name" value="WD40"/>
    <property type="match status" value="3"/>
</dbReference>
<dbReference type="PROSITE" id="PS00678">
    <property type="entry name" value="WD_REPEATS_1"/>
    <property type="match status" value="1"/>
</dbReference>
<dbReference type="PROSITE" id="PS50082">
    <property type="entry name" value="WD_REPEATS_2"/>
    <property type="match status" value="2"/>
</dbReference>
<dbReference type="PANTHER" id="PTHR44006:SF1">
    <property type="entry name" value="U5 SMALL NUCLEAR RIBONUCLEOPROTEIN 40 KDA PROTEIN"/>
    <property type="match status" value="1"/>
</dbReference>
<dbReference type="PROSITE" id="PS51733">
    <property type="entry name" value="BPL_LPL_CATALYTIC"/>
    <property type="match status" value="1"/>
</dbReference>
<dbReference type="PANTHER" id="PTHR44006">
    <property type="entry name" value="U5 SMALL NUCLEAR RIBONUCLEOPROTEIN 40 KDA PROTEIN"/>
    <property type="match status" value="1"/>
</dbReference>
<organism evidence="5 6">
    <name type="scientific">Cylicostephanus goldi</name>
    <name type="common">Nematode worm</name>
    <dbReference type="NCBI Taxonomy" id="71465"/>
    <lineage>
        <taxon>Eukaryota</taxon>
        <taxon>Metazoa</taxon>
        <taxon>Ecdysozoa</taxon>
        <taxon>Nematoda</taxon>
        <taxon>Chromadorea</taxon>
        <taxon>Rhabditida</taxon>
        <taxon>Rhabditina</taxon>
        <taxon>Rhabditomorpha</taxon>
        <taxon>Strongyloidea</taxon>
        <taxon>Strongylidae</taxon>
        <taxon>Cylicostephanus</taxon>
    </lineage>
</organism>
<feature type="repeat" description="WD" evidence="3">
    <location>
        <begin position="58"/>
        <end position="92"/>
    </location>
</feature>
<evidence type="ECO:0000256" key="3">
    <source>
        <dbReference type="PROSITE-ProRule" id="PRU00221"/>
    </source>
</evidence>
<dbReference type="EMBL" id="UYRV01107054">
    <property type="protein sequence ID" value="VDN23008.1"/>
    <property type="molecule type" value="Genomic_DNA"/>
</dbReference>
<feature type="repeat" description="WD" evidence="3">
    <location>
        <begin position="120"/>
        <end position="149"/>
    </location>
</feature>
<dbReference type="InterPro" id="IPR036322">
    <property type="entry name" value="WD40_repeat_dom_sf"/>
</dbReference>
<sequence length="450" mass="51720">MRFQVHDVRIKDAVKTYENRFQQLAVTFNDTSDEIFAGSIDGDIYCWDMRRDDISYVLQGHKDIITGLALSPNGNYVLSNSMDCSAKMWDIRPFAPQERCLKSFYGHQHNFEKNLLKCGWSGDGKRITAGSSDRFVYVWDVSSRHILYKLPGHLGSRIVWYLFADYMGEVVRHRIGKIYISLSKCIYRNLAYEEYLLRHHDLEEEGEALLFWSNRPTVVIGRHQNPWVEANIPFLREYGIDLARRHSGGGAVYHDEGNLNISFLTTQKAHHRKKNLELLAKALNSRFAINVVPTPRDDMELQPAARITKGRAYHHLTLLVQADLMDFIRTNASSSVRAPAVGFLKQDDPSAEVLTARETITKYFSNQFEECIVSEVDVDKEVEVNEQVAKNLADLRDWNWIYGKSPKFWFEKGDRKQYVEAGIIKECSLGLKFIGTSTLLFDVSSSTLLE</sequence>
<dbReference type="Gene3D" id="3.30.930.10">
    <property type="entry name" value="Bira Bifunctional Protein, Domain 2"/>
    <property type="match status" value="1"/>
</dbReference>
<evidence type="ECO:0000313" key="5">
    <source>
        <dbReference type="EMBL" id="VDN23008.1"/>
    </source>
</evidence>
<feature type="domain" description="BPL/LPL catalytic" evidence="4">
    <location>
        <begin position="203"/>
        <end position="372"/>
    </location>
</feature>